<feature type="chain" id="PRO_5017956848" description="Secreted protein" evidence="2">
    <location>
        <begin position="28"/>
        <end position="144"/>
    </location>
</feature>
<evidence type="ECO:0000256" key="1">
    <source>
        <dbReference type="SAM" id="Phobius"/>
    </source>
</evidence>
<evidence type="ECO:0008006" key="5">
    <source>
        <dbReference type="Google" id="ProtNLM"/>
    </source>
</evidence>
<evidence type="ECO:0000313" key="4">
    <source>
        <dbReference type="Proteomes" id="UP000276133"/>
    </source>
</evidence>
<keyword evidence="2" id="KW-0732">Signal</keyword>
<keyword evidence="1" id="KW-0812">Transmembrane</keyword>
<dbReference type="EMBL" id="REGN01006650">
    <property type="protein sequence ID" value="RNA08718.1"/>
    <property type="molecule type" value="Genomic_DNA"/>
</dbReference>
<comment type="caution">
    <text evidence="3">The sequence shown here is derived from an EMBL/GenBank/DDBJ whole genome shotgun (WGS) entry which is preliminary data.</text>
</comment>
<keyword evidence="1" id="KW-0472">Membrane</keyword>
<feature type="transmembrane region" description="Helical" evidence="1">
    <location>
        <begin position="95"/>
        <end position="112"/>
    </location>
</feature>
<dbReference type="AlphaFoldDB" id="A0A3M7QCN6"/>
<name>A0A3M7QCN6_BRAPC</name>
<sequence length="144" mass="17087">MNINQKRICCLFFLLIHQLRFIDRVCSFVSYQHERPTSFFENLYLKQDFLGTKIDLKFLILFLNKTRSENKPKKPFGTLLRAHNYFTKPIFNYPFIYNLCLIIAKISIIINYSKSKAVRARETKKSNQLDSTIKTLLNVYTPAH</sequence>
<protein>
    <recommendedName>
        <fullName evidence="5">Secreted protein</fullName>
    </recommendedName>
</protein>
<organism evidence="3 4">
    <name type="scientific">Brachionus plicatilis</name>
    <name type="common">Marine rotifer</name>
    <name type="synonym">Brachionus muelleri</name>
    <dbReference type="NCBI Taxonomy" id="10195"/>
    <lineage>
        <taxon>Eukaryota</taxon>
        <taxon>Metazoa</taxon>
        <taxon>Spiralia</taxon>
        <taxon>Gnathifera</taxon>
        <taxon>Rotifera</taxon>
        <taxon>Eurotatoria</taxon>
        <taxon>Monogononta</taxon>
        <taxon>Pseudotrocha</taxon>
        <taxon>Ploima</taxon>
        <taxon>Brachionidae</taxon>
        <taxon>Brachionus</taxon>
    </lineage>
</organism>
<evidence type="ECO:0000256" key="2">
    <source>
        <dbReference type="SAM" id="SignalP"/>
    </source>
</evidence>
<accession>A0A3M7QCN6</accession>
<evidence type="ECO:0000313" key="3">
    <source>
        <dbReference type="EMBL" id="RNA08718.1"/>
    </source>
</evidence>
<reference evidence="3 4" key="1">
    <citation type="journal article" date="2018" name="Sci. Rep.">
        <title>Genomic signatures of local adaptation to the degree of environmental predictability in rotifers.</title>
        <authorList>
            <person name="Franch-Gras L."/>
            <person name="Hahn C."/>
            <person name="Garcia-Roger E.M."/>
            <person name="Carmona M.J."/>
            <person name="Serra M."/>
            <person name="Gomez A."/>
        </authorList>
    </citation>
    <scope>NUCLEOTIDE SEQUENCE [LARGE SCALE GENOMIC DNA]</scope>
    <source>
        <strain evidence="3">HYR1</strain>
    </source>
</reference>
<keyword evidence="1" id="KW-1133">Transmembrane helix</keyword>
<proteinExistence type="predicted"/>
<gene>
    <name evidence="3" type="ORF">BpHYR1_047458</name>
</gene>
<feature type="signal peptide" evidence="2">
    <location>
        <begin position="1"/>
        <end position="27"/>
    </location>
</feature>
<dbReference type="Proteomes" id="UP000276133">
    <property type="component" value="Unassembled WGS sequence"/>
</dbReference>
<keyword evidence="4" id="KW-1185">Reference proteome</keyword>